<dbReference type="InterPro" id="IPR001647">
    <property type="entry name" value="HTH_TetR"/>
</dbReference>
<dbReference type="InterPro" id="IPR050624">
    <property type="entry name" value="HTH-type_Tx_Regulator"/>
</dbReference>
<evidence type="ECO:0000313" key="5">
    <source>
        <dbReference type="Proteomes" id="UP000184465"/>
    </source>
</evidence>
<keyword evidence="5" id="KW-1185">Reference proteome</keyword>
<dbReference type="GO" id="GO:0003677">
    <property type="term" value="F:DNA binding"/>
    <property type="evidence" value="ECO:0007669"/>
    <property type="project" value="UniProtKB-UniRule"/>
</dbReference>
<dbReference type="PRINTS" id="PR00455">
    <property type="entry name" value="HTHTETR"/>
</dbReference>
<dbReference type="Pfam" id="PF00440">
    <property type="entry name" value="TetR_N"/>
    <property type="match status" value="1"/>
</dbReference>
<accession>A0A1M6PMV5</accession>
<dbReference type="PANTHER" id="PTHR43479:SF11">
    <property type="entry name" value="ACREF_ENVCD OPERON REPRESSOR-RELATED"/>
    <property type="match status" value="1"/>
</dbReference>
<dbReference type="InterPro" id="IPR009057">
    <property type="entry name" value="Homeodomain-like_sf"/>
</dbReference>
<feature type="domain" description="HTH tetR-type" evidence="3">
    <location>
        <begin position="7"/>
        <end position="67"/>
    </location>
</feature>
<dbReference type="PROSITE" id="PS01081">
    <property type="entry name" value="HTH_TETR_1"/>
    <property type="match status" value="1"/>
</dbReference>
<dbReference type="RefSeq" id="WP_073149846.1">
    <property type="nucleotide sequence ID" value="NZ_FRAG01000025.1"/>
</dbReference>
<evidence type="ECO:0000259" key="3">
    <source>
        <dbReference type="PROSITE" id="PS50977"/>
    </source>
</evidence>
<dbReference type="InterPro" id="IPR023772">
    <property type="entry name" value="DNA-bd_HTH_TetR-type_CS"/>
</dbReference>
<dbReference type="PROSITE" id="PS50977">
    <property type="entry name" value="HTH_TETR_2"/>
    <property type="match status" value="1"/>
</dbReference>
<name>A0A1M6PMV5_PARC5</name>
<evidence type="ECO:0000256" key="2">
    <source>
        <dbReference type="PROSITE-ProRule" id="PRU00335"/>
    </source>
</evidence>
<gene>
    <name evidence="4" type="ORF">SAMN02745912_02222</name>
</gene>
<evidence type="ECO:0000313" key="4">
    <source>
        <dbReference type="EMBL" id="SHK09253.1"/>
    </source>
</evidence>
<dbReference type="AlphaFoldDB" id="A0A1M6PMV5"/>
<reference evidence="4 5" key="1">
    <citation type="submission" date="2016-11" db="EMBL/GenBank/DDBJ databases">
        <authorList>
            <person name="Jaros S."/>
            <person name="Januszkiewicz K."/>
            <person name="Wedrychowicz H."/>
        </authorList>
    </citation>
    <scope>NUCLEOTIDE SEQUENCE [LARGE SCALE GENOMIC DNA]</scope>
    <source>
        <strain evidence="4 5">DSM 15212</strain>
    </source>
</reference>
<dbReference type="SUPFAM" id="SSF46689">
    <property type="entry name" value="Homeodomain-like"/>
    <property type="match status" value="1"/>
</dbReference>
<organism evidence="4 5">
    <name type="scientific">Paramaledivibacter caminithermalis (strain DSM 15212 / CIP 107654 / DViRD3)</name>
    <name type="common">Clostridium caminithermale</name>
    <dbReference type="NCBI Taxonomy" id="1121301"/>
    <lineage>
        <taxon>Bacteria</taxon>
        <taxon>Bacillati</taxon>
        <taxon>Bacillota</taxon>
        <taxon>Clostridia</taxon>
        <taxon>Peptostreptococcales</taxon>
        <taxon>Caminicellaceae</taxon>
        <taxon>Paramaledivibacter</taxon>
    </lineage>
</organism>
<proteinExistence type="predicted"/>
<dbReference type="Gene3D" id="1.10.357.10">
    <property type="entry name" value="Tetracycline Repressor, domain 2"/>
    <property type="match status" value="1"/>
</dbReference>
<evidence type="ECO:0000256" key="1">
    <source>
        <dbReference type="ARBA" id="ARBA00023125"/>
    </source>
</evidence>
<dbReference type="Proteomes" id="UP000184465">
    <property type="component" value="Unassembled WGS sequence"/>
</dbReference>
<sequence length="195" mass="22655">MAQFLKEEIRKRIIESAIKEFREKGYDKASIKNISKGADVAVGNLYRYFENKEALLKEVVNPVFKELAQMINTENMLENIDYKSYIFDNLNRFLDLYIDNKTIFFIVIDGCKGTKTGYIIEDFIDMLADNINNLVNKFNTDSCINMYEFSHALAVAVVQGGISILRNSKDEDVKNNFFQYISFLMNDFAERINKI</sequence>
<dbReference type="PANTHER" id="PTHR43479">
    <property type="entry name" value="ACREF/ENVCD OPERON REPRESSOR-RELATED"/>
    <property type="match status" value="1"/>
</dbReference>
<dbReference type="STRING" id="1121301.SAMN02745912_02222"/>
<protein>
    <submittedName>
        <fullName evidence="4">Transcriptional regulator, TetR family</fullName>
    </submittedName>
</protein>
<dbReference type="EMBL" id="FRAG01000025">
    <property type="protein sequence ID" value="SHK09253.1"/>
    <property type="molecule type" value="Genomic_DNA"/>
</dbReference>
<feature type="DNA-binding region" description="H-T-H motif" evidence="2">
    <location>
        <begin position="30"/>
        <end position="49"/>
    </location>
</feature>
<keyword evidence="1 2" id="KW-0238">DNA-binding</keyword>